<proteinExistence type="predicted"/>
<accession>A0ABV1CYR8</accession>
<evidence type="ECO:0000259" key="6">
    <source>
        <dbReference type="Pfam" id="PF04932"/>
    </source>
</evidence>
<feature type="transmembrane region" description="Helical" evidence="5">
    <location>
        <begin position="7"/>
        <end position="25"/>
    </location>
</feature>
<dbReference type="InterPro" id="IPR051533">
    <property type="entry name" value="WaaL-like"/>
</dbReference>
<dbReference type="EMBL" id="JBBMEU010000119">
    <property type="protein sequence ID" value="MEQ2423281.1"/>
    <property type="molecule type" value="Genomic_DNA"/>
</dbReference>
<feature type="transmembrane region" description="Helical" evidence="5">
    <location>
        <begin position="111"/>
        <end position="130"/>
    </location>
</feature>
<keyword evidence="4 5" id="KW-0472">Membrane</keyword>
<keyword evidence="7" id="KW-0436">Ligase</keyword>
<reference evidence="7 8" key="1">
    <citation type="submission" date="2024-03" db="EMBL/GenBank/DDBJ databases">
        <title>Human intestinal bacterial collection.</title>
        <authorList>
            <person name="Pauvert C."/>
            <person name="Hitch T.C.A."/>
            <person name="Clavel T."/>
        </authorList>
    </citation>
    <scope>NUCLEOTIDE SEQUENCE [LARGE SCALE GENOMIC DNA]</scope>
    <source>
        <strain evidence="7 8">CLA-AA-H81</strain>
    </source>
</reference>
<gene>
    <name evidence="7" type="ORF">WMO23_11150</name>
</gene>
<evidence type="ECO:0000313" key="8">
    <source>
        <dbReference type="Proteomes" id="UP001433088"/>
    </source>
</evidence>
<keyword evidence="8" id="KW-1185">Reference proteome</keyword>
<sequence length="376" mass="42385">MIAQKKATLPGKIAAFLILISLSELVFKSEQFFYPVIAIMLLWCYFQKKWPIIKNYSVLMILYMIYSLYSGLWTPTVGIEKFILVKTAVVFTLILQLQFDYTQKDIEILKNAFIFQLLGLIVVTAIWGHIEADGRLWIESAAPVDPNSLSSWLIIPVCIAVDRFFTCSHNALKPLYFSFIFICIILAFLCGSRAGVVSIIFCVIVSFIYAIKNTIKHNPGVAFSIFIIGIILMGLAFYSMPESVISRFESGNTAELGGRSVLWNELINAMELYPVNIIIGFGERATEVYSSNHVAHNLFFEALFCQGIIGLTLLILFILQSFRNAIKKDPYFGIALIGMMIMSNSLSEFTSRPVMLSFFLAGFSYLNKKQGDKVKT</sequence>
<feature type="transmembrane region" description="Helical" evidence="5">
    <location>
        <begin position="82"/>
        <end position="99"/>
    </location>
</feature>
<dbReference type="GO" id="GO:0016874">
    <property type="term" value="F:ligase activity"/>
    <property type="evidence" value="ECO:0007669"/>
    <property type="project" value="UniProtKB-KW"/>
</dbReference>
<comment type="subcellular location">
    <subcellularLocation>
        <location evidence="1">Membrane</location>
        <topology evidence="1">Multi-pass membrane protein</topology>
    </subcellularLocation>
</comment>
<evidence type="ECO:0000256" key="4">
    <source>
        <dbReference type="ARBA" id="ARBA00023136"/>
    </source>
</evidence>
<evidence type="ECO:0000256" key="2">
    <source>
        <dbReference type="ARBA" id="ARBA00022692"/>
    </source>
</evidence>
<dbReference type="Proteomes" id="UP001433088">
    <property type="component" value="Unassembled WGS sequence"/>
</dbReference>
<feature type="transmembrane region" description="Helical" evidence="5">
    <location>
        <begin position="221"/>
        <end position="240"/>
    </location>
</feature>
<evidence type="ECO:0000313" key="7">
    <source>
        <dbReference type="EMBL" id="MEQ2423281.1"/>
    </source>
</evidence>
<evidence type="ECO:0000256" key="1">
    <source>
        <dbReference type="ARBA" id="ARBA00004141"/>
    </source>
</evidence>
<feature type="transmembrane region" description="Helical" evidence="5">
    <location>
        <begin position="298"/>
        <end position="319"/>
    </location>
</feature>
<feature type="domain" description="O-antigen ligase-related" evidence="6">
    <location>
        <begin position="180"/>
        <end position="315"/>
    </location>
</feature>
<evidence type="ECO:0000256" key="5">
    <source>
        <dbReference type="SAM" id="Phobius"/>
    </source>
</evidence>
<keyword evidence="3 5" id="KW-1133">Transmembrane helix</keyword>
<dbReference type="Pfam" id="PF04932">
    <property type="entry name" value="Wzy_C"/>
    <property type="match status" value="1"/>
</dbReference>
<organism evidence="7 8">
    <name type="scientific">Megasphaera intestinihominis</name>
    <dbReference type="NCBI Taxonomy" id="3133159"/>
    <lineage>
        <taxon>Bacteria</taxon>
        <taxon>Bacillati</taxon>
        <taxon>Bacillota</taxon>
        <taxon>Negativicutes</taxon>
        <taxon>Veillonellales</taxon>
        <taxon>Veillonellaceae</taxon>
        <taxon>Megasphaera</taxon>
    </lineage>
</organism>
<feature type="transmembrane region" description="Helical" evidence="5">
    <location>
        <begin position="58"/>
        <end position="76"/>
    </location>
</feature>
<dbReference type="PANTHER" id="PTHR37422">
    <property type="entry name" value="TEICHURONIC ACID BIOSYNTHESIS PROTEIN TUAE"/>
    <property type="match status" value="1"/>
</dbReference>
<evidence type="ECO:0000256" key="3">
    <source>
        <dbReference type="ARBA" id="ARBA00022989"/>
    </source>
</evidence>
<dbReference type="InterPro" id="IPR007016">
    <property type="entry name" value="O-antigen_ligase-rel_domated"/>
</dbReference>
<feature type="transmembrane region" description="Helical" evidence="5">
    <location>
        <begin position="331"/>
        <end position="347"/>
    </location>
</feature>
<keyword evidence="2 5" id="KW-0812">Transmembrane</keyword>
<feature type="transmembrane region" description="Helical" evidence="5">
    <location>
        <begin position="31"/>
        <end position="46"/>
    </location>
</feature>
<feature type="transmembrane region" description="Helical" evidence="5">
    <location>
        <begin position="176"/>
        <end position="209"/>
    </location>
</feature>
<protein>
    <submittedName>
        <fullName evidence="7">O-antigen ligase family protein</fullName>
    </submittedName>
</protein>
<dbReference type="PANTHER" id="PTHR37422:SF13">
    <property type="entry name" value="LIPOPOLYSACCHARIDE BIOSYNTHESIS PROTEIN PA4999-RELATED"/>
    <property type="match status" value="1"/>
</dbReference>
<name>A0ABV1CYR8_9FIRM</name>
<comment type="caution">
    <text evidence="7">The sequence shown here is derived from an EMBL/GenBank/DDBJ whole genome shotgun (WGS) entry which is preliminary data.</text>
</comment>